<sequence length="53" mass="6062">MKTNKYNAADLFAGDQRHLPAVANELCGDILLQNNGYGETYHVKVRIWDKVNR</sequence>
<gene>
    <name evidence="1" type="ORF">J2W55_004631</name>
</gene>
<accession>A0ABU1THP7</accession>
<proteinExistence type="predicted"/>
<protein>
    <submittedName>
        <fullName evidence="1">Uncharacterized protein</fullName>
    </submittedName>
</protein>
<evidence type="ECO:0000313" key="2">
    <source>
        <dbReference type="Proteomes" id="UP001247620"/>
    </source>
</evidence>
<evidence type="ECO:0000313" key="1">
    <source>
        <dbReference type="EMBL" id="MDR6944771.1"/>
    </source>
</evidence>
<name>A0ABU1THP7_9SPHI</name>
<reference evidence="1 2" key="1">
    <citation type="submission" date="2023-07" db="EMBL/GenBank/DDBJ databases">
        <title>Sorghum-associated microbial communities from plants grown in Nebraska, USA.</title>
        <authorList>
            <person name="Schachtman D."/>
        </authorList>
    </citation>
    <scope>NUCLEOTIDE SEQUENCE [LARGE SCALE GENOMIC DNA]</scope>
    <source>
        <strain evidence="1 2">3262</strain>
    </source>
</reference>
<comment type="caution">
    <text evidence="1">The sequence shown here is derived from an EMBL/GenBank/DDBJ whole genome shotgun (WGS) entry which is preliminary data.</text>
</comment>
<organism evidence="1 2">
    <name type="scientific">Mucilaginibacter pocheonensis</name>
    <dbReference type="NCBI Taxonomy" id="398050"/>
    <lineage>
        <taxon>Bacteria</taxon>
        <taxon>Pseudomonadati</taxon>
        <taxon>Bacteroidota</taxon>
        <taxon>Sphingobacteriia</taxon>
        <taxon>Sphingobacteriales</taxon>
        <taxon>Sphingobacteriaceae</taxon>
        <taxon>Mucilaginibacter</taxon>
    </lineage>
</organism>
<dbReference type="Proteomes" id="UP001247620">
    <property type="component" value="Unassembled WGS sequence"/>
</dbReference>
<keyword evidence="2" id="KW-1185">Reference proteome</keyword>
<dbReference type="EMBL" id="JAVDUU010000004">
    <property type="protein sequence ID" value="MDR6944771.1"/>
    <property type="molecule type" value="Genomic_DNA"/>
</dbReference>